<proteinExistence type="predicted"/>
<evidence type="ECO:0000313" key="1">
    <source>
        <dbReference type="EMBL" id="TET07618.1"/>
    </source>
</evidence>
<dbReference type="Proteomes" id="UP000316360">
    <property type="component" value="Unassembled WGS sequence"/>
</dbReference>
<accession>A0A523RPD1</accession>
<dbReference type="CDD" id="cd22235">
    <property type="entry name" value="RHH_CopG_archaea"/>
    <property type="match status" value="1"/>
</dbReference>
<name>A0A523RPD1_UNCAE</name>
<organism evidence="1 2">
    <name type="scientific">Aerophobetes bacterium</name>
    <dbReference type="NCBI Taxonomy" id="2030807"/>
    <lineage>
        <taxon>Bacteria</taxon>
        <taxon>Candidatus Aerophobota</taxon>
    </lineage>
</organism>
<protein>
    <submittedName>
        <fullName evidence="1">Ribbon-helix-helix protein, CopG family</fullName>
    </submittedName>
</protein>
<evidence type="ECO:0000313" key="2">
    <source>
        <dbReference type="Proteomes" id="UP000316360"/>
    </source>
</evidence>
<sequence>MPEIMPSTPKEGDQRDLDSFMHSILPSARQSPCNWGKSTQTSFWITIRPFFVPKGLPSGSADSEPKAMVCSLVKISLDQYEELDRLRKEKKESLSKLIRQALSFFTKQKEHPISALPSFLPACTEDQYKTVTAYFPQDEWSLLERISKNTGKCKTELLREAMNDYLKE</sequence>
<reference evidence="1 2" key="1">
    <citation type="submission" date="2019-03" db="EMBL/GenBank/DDBJ databases">
        <title>Metabolic potential of uncultured bacteria and archaea associated with petroleum seepage in deep-sea sediments.</title>
        <authorList>
            <person name="Dong X."/>
            <person name="Hubert C."/>
        </authorList>
    </citation>
    <scope>NUCLEOTIDE SEQUENCE [LARGE SCALE GENOMIC DNA]</scope>
    <source>
        <strain evidence="1">E44_bin7</strain>
    </source>
</reference>
<gene>
    <name evidence="1" type="ORF">E3J84_07235</name>
</gene>
<dbReference type="AlphaFoldDB" id="A0A523RPD1"/>
<comment type="caution">
    <text evidence="1">The sequence shown here is derived from an EMBL/GenBank/DDBJ whole genome shotgun (WGS) entry which is preliminary data.</text>
</comment>
<dbReference type="GO" id="GO:0006355">
    <property type="term" value="P:regulation of DNA-templated transcription"/>
    <property type="evidence" value="ECO:0007669"/>
    <property type="project" value="InterPro"/>
</dbReference>
<dbReference type="EMBL" id="SOKJ01000413">
    <property type="protein sequence ID" value="TET07618.1"/>
    <property type="molecule type" value="Genomic_DNA"/>
</dbReference>